<name>F4LKS5_TREBD</name>
<dbReference type="SUPFAM" id="SSF53335">
    <property type="entry name" value="S-adenosyl-L-methionine-dependent methyltransferases"/>
    <property type="match status" value="1"/>
</dbReference>
<dbReference type="STRING" id="906968.Trebr_0080"/>
<dbReference type="EMBL" id="CP002696">
    <property type="protein sequence ID" value="AEE15536.1"/>
    <property type="molecule type" value="Genomic_DNA"/>
</dbReference>
<evidence type="ECO:0000313" key="2">
    <source>
        <dbReference type="Proteomes" id="UP000006546"/>
    </source>
</evidence>
<dbReference type="RefSeq" id="WP_013757256.1">
    <property type="nucleotide sequence ID" value="NC_015500.1"/>
</dbReference>
<sequence>MKNIIQYLQSDETKERIVSLINDNILLYQGINTDIQIQKYTGLIYNQFVKECVQNNQYVSLSNKTINAINEIYKQLVLNLRKISSKKYEIIELRCIVDEHRNKLVSALENNDYEDKKEQLFIPCAEYTGEFQNEILRTDLNQLHEPIIDIGCGLSYELIKLLRRNGYSKVYGLDQYVSNDSKVACSNWFDYSFQESTWGTIIAHMSFSNHLRRSIINSDEYKDTYMKKYYEILHSLKQDGVFIYTPSVKVIEDELNRSEYEIQYFRNVNDKNLDTVYIRKLL</sequence>
<evidence type="ECO:0008006" key="3">
    <source>
        <dbReference type="Google" id="ProtNLM"/>
    </source>
</evidence>
<dbReference type="OrthoDB" id="465705at2"/>
<evidence type="ECO:0000313" key="1">
    <source>
        <dbReference type="EMBL" id="AEE15536.1"/>
    </source>
</evidence>
<dbReference type="eggNOG" id="COG0500">
    <property type="taxonomic scope" value="Bacteria"/>
</dbReference>
<dbReference type="KEGG" id="tbe:Trebr_0080"/>
<reference evidence="2" key="1">
    <citation type="submission" date="2011-04" db="EMBL/GenBank/DDBJ databases">
        <title>The complete genome of Treponema brennaborense DSM 12168.</title>
        <authorList>
            <person name="Lucas S."/>
            <person name="Han J."/>
            <person name="Lapidus A."/>
            <person name="Bruce D."/>
            <person name="Goodwin L."/>
            <person name="Pitluck S."/>
            <person name="Peters L."/>
            <person name="Kyrpides N."/>
            <person name="Mavromatis K."/>
            <person name="Ivanova N."/>
            <person name="Mikhailova N."/>
            <person name="Pagani I."/>
            <person name="Teshima H."/>
            <person name="Detter J.C."/>
            <person name="Tapia R."/>
            <person name="Han C."/>
            <person name="Land M."/>
            <person name="Hauser L."/>
            <person name="Markowitz V."/>
            <person name="Cheng J.-F."/>
            <person name="Hugenholtz P."/>
            <person name="Woyke T."/>
            <person name="Wu D."/>
            <person name="Gronow S."/>
            <person name="Wellnitz S."/>
            <person name="Brambilla E."/>
            <person name="Klenk H.-P."/>
            <person name="Eisen J.A."/>
        </authorList>
    </citation>
    <scope>NUCLEOTIDE SEQUENCE [LARGE SCALE GENOMIC DNA]</scope>
    <source>
        <strain evidence="2">DSM 12168 / CIP 105900 / DD5/3</strain>
    </source>
</reference>
<dbReference type="InterPro" id="IPR029063">
    <property type="entry name" value="SAM-dependent_MTases_sf"/>
</dbReference>
<dbReference type="HOGENOM" id="CLU_986738_0_0_12"/>
<gene>
    <name evidence="1" type="ordered locus">Trebr_0080</name>
</gene>
<dbReference type="AlphaFoldDB" id="F4LKS5"/>
<accession>F4LKS5</accession>
<keyword evidence="2" id="KW-1185">Reference proteome</keyword>
<proteinExistence type="predicted"/>
<protein>
    <recommendedName>
        <fullName evidence="3">Class I SAM-dependent methyltransferase</fullName>
    </recommendedName>
</protein>
<organism evidence="1 2">
    <name type="scientific">Treponema brennaborense (strain DSM 12168 / CIP 105900 / DD5/3)</name>
    <dbReference type="NCBI Taxonomy" id="906968"/>
    <lineage>
        <taxon>Bacteria</taxon>
        <taxon>Pseudomonadati</taxon>
        <taxon>Spirochaetota</taxon>
        <taxon>Spirochaetia</taxon>
        <taxon>Spirochaetales</taxon>
        <taxon>Treponemataceae</taxon>
        <taxon>Treponema</taxon>
    </lineage>
</organism>
<dbReference type="Gene3D" id="3.40.50.150">
    <property type="entry name" value="Vaccinia Virus protein VP39"/>
    <property type="match status" value="1"/>
</dbReference>
<dbReference type="Proteomes" id="UP000006546">
    <property type="component" value="Chromosome"/>
</dbReference>